<evidence type="ECO:0000313" key="2">
    <source>
        <dbReference type="WBParaSite" id="PS1159_v2.g21234.t1"/>
    </source>
</evidence>
<dbReference type="WBParaSite" id="PS1159_v2.g21234.t1">
    <property type="protein sequence ID" value="PS1159_v2.g21234.t1"/>
    <property type="gene ID" value="PS1159_v2.g21234"/>
</dbReference>
<organism evidence="1 2">
    <name type="scientific">Panagrolaimus sp. PS1159</name>
    <dbReference type="NCBI Taxonomy" id="55785"/>
    <lineage>
        <taxon>Eukaryota</taxon>
        <taxon>Metazoa</taxon>
        <taxon>Ecdysozoa</taxon>
        <taxon>Nematoda</taxon>
        <taxon>Chromadorea</taxon>
        <taxon>Rhabditida</taxon>
        <taxon>Tylenchina</taxon>
        <taxon>Panagrolaimomorpha</taxon>
        <taxon>Panagrolaimoidea</taxon>
        <taxon>Panagrolaimidae</taxon>
        <taxon>Panagrolaimus</taxon>
    </lineage>
</organism>
<reference evidence="2" key="1">
    <citation type="submission" date="2022-11" db="UniProtKB">
        <authorList>
            <consortium name="WormBaseParasite"/>
        </authorList>
    </citation>
    <scope>IDENTIFICATION</scope>
</reference>
<accession>A0AC35FV71</accession>
<evidence type="ECO:0000313" key="1">
    <source>
        <dbReference type="Proteomes" id="UP000887580"/>
    </source>
</evidence>
<protein>
    <submittedName>
        <fullName evidence="2">Uncharacterized protein</fullName>
    </submittedName>
</protein>
<name>A0AC35FV71_9BILA</name>
<sequence length="344" mass="37875">MTSEMLSNPPSLSFIEKIINGGMNYVKYFHDKTSSTGTVNQSIKFLRWWCNCKFSTNINKNVELIHETTLVENVENGLDEILEGVKNMAGSFSDNVSALLEGDKTIIDVNTQTFLSSLIKLGVMLLFIGCVLYILAGIRKKITNYQTGSGVSDVSKTTSLIISKPQDFPSEGGGEIFFKQQKLQNNSLTVLTPIVTQNTAPKTPVNSKEMGKRPDSKEEKILRKAAAASPSKNNNNNDDEMIVAPIKCLSSGNNYFNNNNNNIHTDRTQHDATSPTRTDPTQNDISSPVRSDSTQGDASPVQTYRTHISSPTRTDPTQKSSPLTNGNTSSLSSRFQSEIRHNKT</sequence>
<dbReference type="Proteomes" id="UP000887580">
    <property type="component" value="Unplaced"/>
</dbReference>
<proteinExistence type="predicted"/>